<evidence type="ECO:0000313" key="3">
    <source>
        <dbReference type="EMBL" id="CAD1843917.1"/>
    </source>
</evidence>
<keyword evidence="2" id="KW-1133">Transmembrane helix</keyword>
<feature type="transmembrane region" description="Helical" evidence="2">
    <location>
        <begin position="51"/>
        <end position="72"/>
    </location>
</feature>
<dbReference type="AlphaFoldDB" id="A0A6V7QLW8"/>
<feature type="region of interest" description="Disordered" evidence="1">
    <location>
        <begin position="82"/>
        <end position="107"/>
    </location>
</feature>
<sequence>MKRRPASRPPRASRSPPTRTAAPVRLLPYFPPSLALLPVPSDIPSAFSRPIGMALAGSSSLSLLLYLSLAIINTKRCERVRAGERRRARAGAARGSEPGRERAPGAGQSQGAAVVKLLWSELIIWRIMALSFIAESVASAIIEACPAAGGMQENPPEFGEIQKLGNQKPRNYYKHRSSSKLSIQKASRAMFCLLLVTLLAPECDKNMNLLFPETFVFPAFLTLDGLLRQQPVVLICARNSFGVCMVSSSVSTTNQEGFAANLIMLDH</sequence>
<feature type="compositionally biased region" description="Low complexity" evidence="1">
    <location>
        <begin position="9"/>
        <end position="23"/>
    </location>
</feature>
<evidence type="ECO:0000256" key="1">
    <source>
        <dbReference type="SAM" id="MobiDB-lite"/>
    </source>
</evidence>
<reference evidence="3" key="1">
    <citation type="submission" date="2020-07" db="EMBL/GenBank/DDBJ databases">
        <authorList>
            <person name="Lin J."/>
        </authorList>
    </citation>
    <scope>NUCLEOTIDE SEQUENCE</scope>
</reference>
<name>A0A6V7QLW8_ANACO</name>
<keyword evidence="2" id="KW-0472">Membrane</keyword>
<protein>
    <submittedName>
        <fullName evidence="3">Uncharacterized protein</fullName>
    </submittedName>
</protein>
<organism evidence="3">
    <name type="scientific">Ananas comosus var. bracteatus</name>
    <name type="common">red pineapple</name>
    <dbReference type="NCBI Taxonomy" id="296719"/>
    <lineage>
        <taxon>Eukaryota</taxon>
        <taxon>Viridiplantae</taxon>
        <taxon>Streptophyta</taxon>
        <taxon>Embryophyta</taxon>
        <taxon>Tracheophyta</taxon>
        <taxon>Spermatophyta</taxon>
        <taxon>Magnoliopsida</taxon>
        <taxon>Liliopsida</taxon>
        <taxon>Poales</taxon>
        <taxon>Bromeliaceae</taxon>
        <taxon>Bromelioideae</taxon>
        <taxon>Ananas</taxon>
    </lineage>
</organism>
<accession>A0A6V7QLW8</accession>
<feature type="region of interest" description="Disordered" evidence="1">
    <location>
        <begin position="1"/>
        <end position="23"/>
    </location>
</feature>
<dbReference type="EMBL" id="LR862137">
    <property type="protein sequence ID" value="CAD1843917.1"/>
    <property type="molecule type" value="Genomic_DNA"/>
</dbReference>
<keyword evidence="2" id="KW-0812">Transmembrane</keyword>
<proteinExistence type="predicted"/>
<gene>
    <name evidence="3" type="ORF">CB5_LOCUS27128</name>
</gene>
<evidence type="ECO:0000256" key="2">
    <source>
        <dbReference type="SAM" id="Phobius"/>
    </source>
</evidence>